<dbReference type="InterPro" id="IPR025348">
    <property type="entry name" value="DUF4252"/>
</dbReference>
<dbReference type="HOGENOM" id="CLU_1426821_0_0_10"/>
<reference evidence="3" key="1">
    <citation type="submission" date="2011-04" db="EMBL/GenBank/DDBJ databases">
        <title>The complete genome of Porphyromonas asaccharolytica DSM 20707.</title>
        <authorList>
            <person name="Lucas S."/>
            <person name="Han J."/>
            <person name="Lapidus A."/>
            <person name="Bruce D."/>
            <person name="Goodwin L."/>
            <person name="Pitluck S."/>
            <person name="Peters L."/>
            <person name="Kyrpides N."/>
            <person name="Mavromatis K."/>
            <person name="Ivanova N."/>
            <person name="Ovchinnikova G."/>
            <person name="Pagani I."/>
            <person name="Lu M."/>
            <person name="Detter J.C."/>
            <person name="Tapia R."/>
            <person name="Han C."/>
            <person name="Land M."/>
            <person name="Hauser L."/>
            <person name="Markowitz V."/>
            <person name="Cheng J.-F."/>
            <person name="Hugenholtz P."/>
            <person name="Woyke T."/>
            <person name="Wu D."/>
            <person name="Gronow S."/>
            <person name="Wellnitz S."/>
            <person name="Brambilla E."/>
            <person name="Klenk H.-P."/>
            <person name="Eisen J.A."/>
        </authorList>
    </citation>
    <scope>NUCLEOTIDE SEQUENCE [LARGE SCALE GENOMIC DNA]</scope>
    <source>
        <strain evidence="3">ATCC 25260 / DSM 20707 / VPI 4198</strain>
    </source>
</reference>
<sequence length="190" mass="21111">MKRISLPLLSKLVAMLLVLTVTLGAMAQTSPFKYVDAKALPTAADGVQVFSLNENMLDMIPMESIMKTIKEDSNSSVMANIKTLFKKLKSLDVYIASTPETIDKLQKAFAPMLTPGLHRSIKPLLTVNQSEDNLKVQIVSRESGIWCWRKCPELLISVLDEDEYYIVGLTGDFTPKDIQKLVSSAFPSDK</sequence>
<proteinExistence type="predicted"/>
<dbReference type="KEGG" id="pah:Poras_1457"/>
<gene>
    <name evidence="2" type="ordered locus">Poras_1457</name>
</gene>
<accession>F4KN12</accession>
<dbReference type="Pfam" id="PF14060">
    <property type="entry name" value="DUF4252"/>
    <property type="match status" value="1"/>
</dbReference>
<protein>
    <recommendedName>
        <fullName evidence="4">DUF4252 domain-containing protein</fullName>
    </recommendedName>
</protein>
<evidence type="ECO:0008006" key="4">
    <source>
        <dbReference type="Google" id="ProtNLM"/>
    </source>
</evidence>
<dbReference type="STRING" id="879243.Poras_1457"/>
<dbReference type="RefSeq" id="WP_013760752.1">
    <property type="nucleotide sequence ID" value="NC_015501.1"/>
</dbReference>
<dbReference type="AlphaFoldDB" id="F4KN12"/>
<evidence type="ECO:0000256" key="1">
    <source>
        <dbReference type="SAM" id="SignalP"/>
    </source>
</evidence>
<keyword evidence="3" id="KW-1185">Reference proteome</keyword>
<feature type="chain" id="PRO_5003311793" description="DUF4252 domain-containing protein" evidence="1">
    <location>
        <begin position="28"/>
        <end position="190"/>
    </location>
</feature>
<dbReference type="EMBL" id="CP002689">
    <property type="protein sequence ID" value="AEE13390.1"/>
    <property type="molecule type" value="Genomic_DNA"/>
</dbReference>
<keyword evidence="1" id="KW-0732">Signal</keyword>
<organism evidence="2 3">
    <name type="scientific">Porphyromonas asaccharolytica (strain ATCC 25260 / DSM 20707 / BCRC 10618 / CCUG 7834 / JCM 6326 / LMG 13178 / VPI 4198 / B440)</name>
    <name type="common">Bacteroides asaccharolyticus</name>
    <dbReference type="NCBI Taxonomy" id="879243"/>
    <lineage>
        <taxon>Bacteria</taxon>
        <taxon>Pseudomonadati</taxon>
        <taxon>Bacteroidota</taxon>
        <taxon>Bacteroidia</taxon>
        <taxon>Bacteroidales</taxon>
        <taxon>Porphyromonadaceae</taxon>
        <taxon>Porphyromonas</taxon>
    </lineage>
</organism>
<dbReference type="OrthoDB" id="9892301at2"/>
<dbReference type="Proteomes" id="UP000006545">
    <property type="component" value="Chromosome"/>
</dbReference>
<evidence type="ECO:0000313" key="2">
    <source>
        <dbReference type="EMBL" id="AEE13390.1"/>
    </source>
</evidence>
<evidence type="ECO:0000313" key="3">
    <source>
        <dbReference type="Proteomes" id="UP000006545"/>
    </source>
</evidence>
<feature type="signal peptide" evidence="1">
    <location>
        <begin position="1"/>
        <end position="27"/>
    </location>
</feature>
<name>F4KN12_PORAD</name>